<organism evidence="7 8">
    <name type="scientific">Congregibacter variabilis</name>
    <dbReference type="NCBI Taxonomy" id="3081200"/>
    <lineage>
        <taxon>Bacteria</taxon>
        <taxon>Pseudomonadati</taxon>
        <taxon>Pseudomonadota</taxon>
        <taxon>Gammaproteobacteria</taxon>
        <taxon>Cellvibrionales</taxon>
        <taxon>Halieaceae</taxon>
        <taxon>Congregibacter</taxon>
    </lineage>
</organism>
<evidence type="ECO:0000259" key="6">
    <source>
        <dbReference type="PROSITE" id="PS00703"/>
    </source>
</evidence>
<keyword evidence="7" id="KW-0032">Aminotransferase</keyword>
<gene>
    <name evidence="7" type="ORF">R0135_03985</name>
</gene>
<comment type="cofactor">
    <cofactor evidence="1">
        <name>pyridoxal 5'-phosphate</name>
        <dbReference type="ChEBI" id="CHEBI:597326"/>
    </cofactor>
</comment>
<dbReference type="SUPFAM" id="SSF53383">
    <property type="entry name" value="PLP-dependent transferases"/>
    <property type="match status" value="1"/>
</dbReference>
<evidence type="ECO:0000256" key="2">
    <source>
        <dbReference type="ARBA" id="ARBA00010671"/>
    </source>
</evidence>
<keyword evidence="8" id="KW-1185">Reference proteome</keyword>
<dbReference type="PANTHER" id="PTHR43277:SF4">
    <property type="entry name" value="ARGININE DECARBOXYLASE"/>
    <property type="match status" value="1"/>
</dbReference>
<dbReference type="PROSITE" id="PS00703">
    <property type="entry name" value="OKR_DC_1"/>
    <property type="match status" value="1"/>
</dbReference>
<proteinExistence type="inferred from homology"/>
<sequence length="640" mass="70285">MPEHALPHCQAIIVSADSQWRDSLCQRLSELEARAEAENRCCELSISGLDTPDLLMEQARIDGALQCVVLDAASVPDVNVVVSQLRAVRSELDVFIAASSGQAPADDNAAVVDRDDTRAEILLRRLRRAIAKRASTPFADTLREYIEGARDAWHTPGHSSGDGLRESPWVADFYRMMGEHVFNADLSVSVQELDSLLDPSHVIHAAQDLAADAFGAKHTFFVTNGTSTANKVIVQHVLGSSGKMLVDQACHKSVHHAAIMSGVDPIYLPASVNEVFGLYGPVSKQTINDAIDAHPDARLLVLTSCSYDGFYYDLEPIIRRAHDAGLKVLVDEAWYAHGYFHPDLRPCALESGADYVTQSTHKMLSAFSQASMIHVADPEFNESRFREHLNMHTSTSPQYGLIASLDVARKQMSMEGFTRLERCIVHARELRSGIAETDRFRVLGLEDMLPASLQGDSVRLDPTKLTIDVSRAGCSARELQKSLYEKHSIQVEKITHNTLSVLVTLGTTQSKVLRLLKALRSLARELPQKPTPAQAPSVLPAIGDIVIPPREAYFGPSEDLPLSDESHGINRSLIGRTSADQVVPYPPGIPVLVPGQRISEDVLDYLLDLYHGDSGIELHGLMRHEGRGMLRVTCSLNDEL</sequence>
<evidence type="ECO:0000313" key="8">
    <source>
        <dbReference type="Proteomes" id="UP001626537"/>
    </source>
</evidence>
<protein>
    <submittedName>
        <fullName evidence="7">Aminotransferase class I/II-fold pyridoxal phosphate-dependent enzyme</fullName>
    </submittedName>
</protein>
<dbReference type="GO" id="GO:0008483">
    <property type="term" value="F:transaminase activity"/>
    <property type="evidence" value="ECO:0007669"/>
    <property type="project" value="UniProtKB-KW"/>
</dbReference>
<dbReference type="PANTHER" id="PTHR43277">
    <property type="entry name" value="ARGININE DECARBOXYLASE"/>
    <property type="match status" value="1"/>
</dbReference>
<dbReference type="RefSeq" id="WP_407348962.1">
    <property type="nucleotide sequence ID" value="NZ_CP136864.1"/>
</dbReference>
<keyword evidence="7" id="KW-0808">Transferase</keyword>
<dbReference type="Pfam" id="PF01276">
    <property type="entry name" value="OKR_DC_1"/>
    <property type="match status" value="1"/>
</dbReference>
<dbReference type="CDD" id="cd00615">
    <property type="entry name" value="Orn_deC_like"/>
    <property type="match status" value="1"/>
</dbReference>
<dbReference type="InterPro" id="IPR008286">
    <property type="entry name" value="Prn/Lys/Arg_de-COase_C"/>
</dbReference>
<dbReference type="EMBL" id="CP136864">
    <property type="protein sequence ID" value="WOJ94326.1"/>
    <property type="molecule type" value="Genomic_DNA"/>
</dbReference>
<evidence type="ECO:0000256" key="4">
    <source>
        <dbReference type="ARBA" id="ARBA00022898"/>
    </source>
</evidence>
<comment type="similarity">
    <text evidence="2">Belongs to the Orn/Lys/Arg decarboxylase class-I family.</text>
</comment>
<evidence type="ECO:0000256" key="1">
    <source>
        <dbReference type="ARBA" id="ARBA00001933"/>
    </source>
</evidence>
<keyword evidence="4" id="KW-0663">Pyridoxal phosphate</keyword>
<dbReference type="InterPro" id="IPR000310">
    <property type="entry name" value="Orn/Lys/Arg_deCO2ase_major_dom"/>
</dbReference>
<dbReference type="Pfam" id="PF03711">
    <property type="entry name" value="OKR_DC_1_C"/>
    <property type="match status" value="1"/>
</dbReference>
<dbReference type="InterPro" id="IPR015424">
    <property type="entry name" value="PyrdxlP-dep_Trfase"/>
</dbReference>
<evidence type="ECO:0000256" key="5">
    <source>
        <dbReference type="ARBA" id="ARBA00023239"/>
    </source>
</evidence>
<keyword evidence="5" id="KW-0456">Lyase</keyword>
<dbReference type="Gene3D" id="3.90.100.10">
    <property type="entry name" value="Orn/Lys/Arg decarboxylase, C-terminal domain"/>
    <property type="match status" value="1"/>
</dbReference>
<feature type="domain" description="Orn/Lys/Arg decarboxylases family 1 pyridoxal-P attachment site" evidence="6">
    <location>
        <begin position="357"/>
        <end position="371"/>
    </location>
</feature>
<evidence type="ECO:0000256" key="3">
    <source>
        <dbReference type="ARBA" id="ARBA00022793"/>
    </source>
</evidence>
<dbReference type="InterPro" id="IPR015421">
    <property type="entry name" value="PyrdxlP-dep_Trfase_major"/>
</dbReference>
<name>A0ABZ0I5M6_9GAMM</name>
<accession>A0ABZ0I5M6</accession>
<keyword evidence="3" id="KW-0210">Decarboxylase</keyword>
<dbReference type="Proteomes" id="UP001626537">
    <property type="component" value="Chromosome"/>
</dbReference>
<reference evidence="7 8" key="1">
    <citation type="submission" date="2023-10" db="EMBL/GenBank/DDBJ databases">
        <title>Two novel species belonging to the OM43/NOR5 clade.</title>
        <authorList>
            <person name="Park M."/>
        </authorList>
    </citation>
    <scope>NUCLEOTIDE SEQUENCE [LARGE SCALE GENOMIC DNA]</scope>
    <source>
        <strain evidence="7 8">IMCC43200</strain>
    </source>
</reference>
<evidence type="ECO:0000313" key="7">
    <source>
        <dbReference type="EMBL" id="WOJ94326.1"/>
    </source>
</evidence>
<dbReference type="Gene3D" id="3.40.640.10">
    <property type="entry name" value="Type I PLP-dependent aspartate aminotransferase-like (Major domain)"/>
    <property type="match status" value="1"/>
</dbReference>
<dbReference type="InterPro" id="IPR052357">
    <property type="entry name" value="Orn_Lys_Arg_decarboxylase-I"/>
</dbReference>